<proteinExistence type="predicted"/>
<accession>A0A0D3HIW4</accession>
<dbReference type="Gramene" id="OBART11G04870.1">
    <property type="protein sequence ID" value="OBART11G04870.1"/>
    <property type="gene ID" value="OBART11G04870"/>
</dbReference>
<dbReference type="Proteomes" id="UP000026960">
    <property type="component" value="Chromosome 11"/>
</dbReference>
<dbReference type="PaxDb" id="65489-OBART11G04870.1"/>
<evidence type="ECO:0000313" key="2">
    <source>
        <dbReference type="EnsemblPlants" id="OBART11G04870.1"/>
    </source>
</evidence>
<feature type="chain" id="PRO_5002263876" description="Secreted protein" evidence="1">
    <location>
        <begin position="23"/>
        <end position="132"/>
    </location>
</feature>
<evidence type="ECO:0008006" key="4">
    <source>
        <dbReference type="Google" id="ProtNLM"/>
    </source>
</evidence>
<feature type="signal peptide" evidence="1">
    <location>
        <begin position="1"/>
        <end position="22"/>
    </location>
</feature>
<dbReference type="AlphaFoldDB" id="A0A0D3HIW4"/>
<reference evidence="2" key="2">
    <citation type="submission" date="2015-03" db="UniProtKB">
        <authorList>
            <consortium name="EnsemblPlants"/>
        </authorList>
    </citation>
    <scope>IDENTIFICATION</scope>
</reference>
<protein>
    <recommendedName>
        <fullName evidence="4">Secreted protein</fullName>
    </recommendedName>
</protein>
<keyword evidence="1" id="KW-0732">Signal</keyword>
<evidence type="ECO:0000313" key="3">
    <source>
        <dbReference type="Proteomes" id="UP000026960"/>
    </source>
</evidence>
<dbReference type="EnsemblPlants" id="OBART11G04870.1">
    <property type="protein sequence ID" value="OBART11G04870.1"/>
    <property type="gene ID" value="OBART11G04870"/>
</dbReference>
<evidence type="ECO:0000256" key="1">
    <source>
        <dbReference type="SAM" id="SignalP"/>
    </source>
</evidence>
<organism evidence="2">
    <name type="scientific">Oryza barthii</name>
    <dbReference type="NCBI Taxonomy" id="65489"/>
    <lineage>
        <taxon>Eukaryota</taxon>
        <taxon>Viridiplantae</taxon>
        <taxon>Streptophyta</taxon>
        <taxon>Embryophyta</taxon>
        <taxon>Tracheophyta</taxon>
        <taxon>Spermatophyta</taxon>
        <taxon>Magnoliopsida</taxon>
        <taxon>Liliopsida</taxon>
        <taxon>Poales</taxon>
        <taxon>Poaceae</taxon>
        <taxon>BOP clade</taxon>
        <taxon>Oryzoideae</taxon>
        <taxon>Oryzeae</taxon>
        <taxon>Oryzinae</taxon>
        <taxon>Oryza</taxon>
    </lineage>
</organism>
<keyword evidence="3" id="KW-1185">Reference proteome</keyword>
<reference evidence="2" key="1">
    <citation type="journal article" date="2009" name="Rice">
        <title>De Novo Next Generation Sequencing of Plant Genomes.</title>
        <authorList>
            <person name="Rounsley S."/>
            <person name="Marri P.R."/>
            <person name="Yu Y."/>
            <person name="He R."/>
            <person name="Sisneros N."/>
            <person name="Goicoechea J.L."/>
            <person name="Lee S.J."/>
            <person name="Angelova A."/>
            <person name="Kudrna D."/>
            <person name="Luo M."/>
            <person name="Affourtit J."/>
            <person name="Desany B."/>
            <person name="Knight J."/>
            <person name="Niazi F."/>
            <person name="Egholm M."/>
            <person name="Wing R.A."/>
        </authorList>
    </citation>
    <scope>NUCLEOTIDE SEQUENCE [LARGE SCALE GENOMIC DNA]</scope>
    <source>
        <strain evidence="2">cv. IRGC 105608</strain>
    </source>
</reference>
<dbReference type="HOGENOM" id="CLU_1941528_0_0_1"/>
<name>A0A0D3HIW4_9ORYZ</name>
<sequence length="132" mass="14513">MSVHPPLLSIFFSLSLLPPLLFLVFLEAGDDIVHAWVAAELSAYGEAVWVLDAKQEVLSRLAPVTPCAWHDVIRSEEPRSSITRSTVVKGGEEPRRMGGARALRLWRGRTGRSRRQTRGVELVGASHTICAA</sequence>